<dbReference type="EMBL" id="DS469570">
    <property type="protein sequence ID" value="EDO41977.1"/>
    <property type="molecule type" value="Genomic_DNA"/>
</dbReference>
<dbReference type="AlphaFoldDB" id="A7S2S7"/>
<proteinExistence type="predicted"/>
<evidence type="ECO:0000256" key="2">
    <source>
        <dbReference type="SAM" id="Phobius"/>
    </source>
</evidence>
<reference evidence="4 5" key="1">
    <citation type="journal article" date="2007" name="Science">
        <title>Sea anemone genome reveals ancestral eumetazoan gene repertoire and genomic organization.</title>
        <authorList>
            <person name="Putnam N.H."/>
            <person name="Srivastava M."/>
            <person name="Hellsten U."/>
            <person name="Dirks B."/>
            <person name="Chapman J."/>
            <person name="Salamov A."/>
            <person name="Terry A."/>
            <person name="Shapiro H."/>
            <person name="Lindquist E."/>
            <person name="Kapitonov V.V."/>
            <person name="Jurka J."/>
            <person name="Genikhovich G."/>
            <person name="Grigoriev I.V."/>
            <person name="Lucas S.M."/>
            <person name="Steele R.E."/>
            <person name="Finnerty J.R."/>
            <person name="Technau U."/>
            <person name="Martindale M.Q."/>
            <person name="Rokhsar D.S."/>
        </authorList>
    </citation>
    <scope>NUCLEOTIDE SEQUENCE [LARGE SCALE GENOMIC DNA]</scope>
    <source>
        <strain evidence="5">CH2 X CH6</strain>
    </source>
</reference>
<dbReference type="HOGENOM" id="CLU_646086_0_0_1"/>
<keyword evidence="3" id="KW-0732">Signal</keyword>
<dbReference type="PANTHER" id="PTHR46780">
    <property type="entry name" value="PROTEIN EVA-1"/>
    <property type="match status" value="1"/>
</dbReference>
<dbReference type="Gene3D" id="2.60.120.740">
    <property type="match status" value="1"/>
</dbReference>
<dbReference type="Proteomes" id="UP000001593">
    <property type="component" value="Unassembled WGS sequence"/>
</dbReference>
<name>A7S2S7_NEMVE</name>
<dbReference type="OMA" id="TIRECSK"/>
<dbReference type="InterPro" id="IPR043159">
    <property type="entry name" value="Lectin_gal-bd_sf"/>
</dbReference>
<keyword evidence="2" id="KW-0472">Membrane</keyword>
<feature type="chain" id="PRO_5002714063" description="SUEL-type lectin domain-containing protein" evidence="3">
    <location>
        <begin position="27"/>
        <end position="425"/>
    </location>
</feature>
<feature type="transmembrane region" description="Helical" evidence="2">
    <location>
        <begin position="242"/>
        <end position="263"/>
    </location>
</feature>
<feature type="compositionally biased region" description="Low complexity" evidence="1">
    <location>
        <begin position="180"/>
        <end position="197"/>
    </location>
</feature>
<gene>
    <name evidence="4" type="ORF">NEMVEDRAFT_v1g205905</name>
</gene>
<dbReference type="KEGG" id="nve:5513786"/>
<evidence type="ECO:0000256" key="3">
    <source>
        <dbReference type="SAM" id="SignalP"/>
    </source>
</evidence>
<keyword evidence="2" id="KW-1133">Transmembrane helix</keyword>
<keyword evidence="5" id="KW-1185">Reference proteome</keyword>
<sequence length="425" mass="46904">MAPIQESVNVLFAGFVFLLSAKAAFGAENIEYQNAVTCEGNNLSLRCVNASYGIVIHRATYGRTKQGKVVCNYQGSEGDYQYFCGENDVTRSLNYVCGKNKKKCEARVGKTLFGSPCGPGITKAYLTVIYSCVKRKRKKRPKTTIRPEDSTPSTQATLSTLRTLTTSNGSSVNNTFNNASHVGGTSGKSGHTTHASTVPTSQAIPDDNVVLGQRGRGKSDVFLSIIMWFIFVKDNFTAFMKVFMISMATATGIFTLLFAIFSVRSYLRARRKETEVKLNGGPLHITHTDTVNTIRECSKDMSDPDTNSFPPPPPALAPLPDDVIYPSPTSTISCSRPPPPPKRGYSTDDMGRMGLDTPKYKHAPLQRSISLRTKENYAKELRFEKLPDIDGYRDIQAVIIQRNNGSTMYMNPMYENGVLVREAKM</sequence>
<feature type="region of interest" description="Disordered" evidence="1">
    <location>
        <begin position="328"/>
        <end position="348"/>
    </location>
</feature>
<dbReference type="InParanoid" id="A7S2S7"/>
<evidence type="ECO:0008006" key="6">
    <source>
        <dbReference type="Google" id="ProtNLM"/>
    </source>
</evidence>
<protein>
    <recommendedName>
        <fullName evidence="6">SUEL-type lectin domain-containing protein</fullName>
    </recommendedName>
</protein>
<keyword evidence="2" id="KW-0812">Transmembrane</keyword>
<dbReference type="STRING" id="45351.A7S2S7"/>
<evidence type="ECO:0000256" key="1">
    <source>
        <dbReference type="SAM" id="MobiDB-lite"/>
    </source>
</evidence>
<dbReference type="CDD" id="cd22829">
    <property type="entry name" value="Gal_Rha_Lectin_EVA1_EVA1C_rpt2"/>
    <property type="match status" value="1"/>
</dbReference>
<organism evidence="4 5">
    <name type="scientific">Nematostella vectensis</name>
    <name type="common">Starlet sea anemone</name>
    <dbReference type="NCBI Taxonomy" id="45351"/>
    <lineage>
        <taxon>Eukaryota</taxon>
        <taxon>Metazoa</taxon>
        <taxon>Cnidaria</taxon>
        <taxon>Anthozoa</taxon>
        <taxon>Hexacorallia</taxon>
        <taxon>Actiniaria</taxon>
        <taxon>Edwardsiidae</taxon>
        <taxon>Nematostella</taxon>
    </lineage>
</organism>
<evidence type="ECO:0000313" key="5">
    <source>
        <dbReference type="Proteomes" id="UP000001593"/>
    </source>
</evidence>
<feature type="signal peptide" evidence="3">
    <location>
        <begin position="1"/>
        <end position="26"/>
    </location>
</feature>
<feature type="region of interest" description="Disordered" evidence="1">
    <location>
        <begin position="165"/>
        <end position="199"/>
    </location>
</feature>
<accession>A7S2S7</accession>
<evidence type="ECO:0000313" key="4">
    <source>
        <dbReference type="EMBL" id="EDO41977.1"/>
    </source>
</evidence>